<feature type="compositionally biased region" description="Polar residues" evidence="1">
    <location>
        <begin position="2280"/>
        <end position="2291"/>
    </location>
</feature>
<sequence>MKEKTQILKERRTWSHRLSAMLAIILAVVMVVGMMPQSTLTVYAATESTQESGEENGGFFSNLIDSVTSFLGIGDSGNSETAENTEEDGVQTFAVEDSDTQVDPDTTMGWENFTAPSGIVSTQNIGRIWTDKSVFNSSYEFDGSLSGQSITKGDSDFLVGLSALSSMSNLRTVTTTTTPLDIVLVVDVSGSMDNGQGDSMGYVYTETYSVRNNSSYYIQLDNGDWQRVSYRNNSGWYYTTGSGWNTQTHTVDYKRSADDQTEGRVQFYTREEVNKMEALQNAANAFVDSVAEMNDSITDVNQQHRISLVKFASDENNSVGNDFTRQGYNCSQIVSDLTAYNSGTSSSLKNTINSLYGEGATQANYGLHQAQRVLDGDGDLTGARENAQKVVIFFTDGNPTTSSSWSDSVAGEAINYAYEMKQDDTIIYSIGVFQSANPSDTDGDFNRYMNAVSSNYPDAHCYTTDWGGNEQESNNFNNLHLGDRVTSDTSGEENPQYYFAATNADELDQVFEDITESLPTSEGSGSPIEDVVREGETNPGTLTFTDTLGSYMEVTATGAGEDTIQLAYGNEIFSSSSKTTVDNVDTYHFEGTYTANSIYGAADLENLVVTVTRSDDPAIGDTITVTIPASLLPMRNYDVDTDNSTMTVTPAYPVRLFYGVSVKQAAIDALNNPAAEGNAEIYNAIMESNLSDDNSTVDFYSNLWSSGNGTTTATFTPSAGNKFYYYTENTELYTDEECTDRATWQDVQSVNTLYYKDVYWVQDNADTGAAHEETDGYITINRSGDEWNEIAYDSNNNAYIPAQTERADRPATLESNKSTNETSTAATVLVPKWNTDGSVSQALGNNGKLSVATPGDLEIKKTVDWGNASDETKSSKNNFTFQITLTDSENTALTGSYSYAVYGSAESPVSTGTIANNGTVSIAADQRVVITGLPADTKFTVTEQGANSNGFTTTDSSAGENANTTDGTVAGTIVAGSQQSVSFTNTYHADSVNLSTKATLQVQKNLDGRDWRTSDEFIFEIAGLGNTAVGNITTPEPTNTTVTVTDETQNYTAAFGDIQFTAPGEYRYAITENNDTNPIDGIDYSAARYRIVVIVIDNGTGNLVVDSVAIEQRLNDDGQIPEQQPEITNNTVVFTNTYDVSNGTTNIDGTKSYTDTTGGNPINADKFTFQLRALGGFETASGTSGSYTVEAADVPMPEGADANHAITTTNTGYGFGFPTISYDGNDVGKTFEYEITEIPGSEQGMTYDNTSYTVQVTVTETADPENPDQTIILATPNLTPQQIVFDNTYDPTDADITLDAGTAIHGVKNLTGRSMQDGETFYFQLTAVNELAQEVLPMPEIVTVNADDDDMAFNFNDMTFSKTGTYTFTVNEVADESGTETTDDNGMTYDKNICTVTVNVTDNNKDEDPDNDGSLTATVTYSNVGHNDTDQAAFTNEYKAHMNYGAEGAGGIAVTKQILDRPMAAGDFNFTITGEGDASELVTEADANFSNTAAETDGTVTMNKLQSLSFDQDDAGKTYTFIVDEADPTDDNRLAGVEYDKSQYRIDITVVDNGDGTMHAVTTVTKTMDADGSETNEIIVDHAVSGTEGYTVPTFGFVNDYNPNGAQLGEATNNALQITKTVTGASSPEGVQYGFTLTATSSNMSSIQGLDDNHQAHVNTTDIIAAGESQTLSFPTLTFTEPGTYTFTVQEDTPAADDGWTFDTAIKYITVVVTDRNSDDEYDGNLYIQSVTGNPAEAVNEYEANPITVGGDSTVDGIQVQKTVTGNDSTEEFSFQLEPVDPDNEKWQNVESVEQNYDGIASITSGVTQETPVTVEFGGITFKAVGEYEFNITEIQAHDDQDDPAGWTYDAHTVKVTVHVTDEDFDGQLDAEVEYDNSGAVTDSDKAVTTAAAFTNSYQPSQVTTDEDADTAIQVTKKVTGANAIENFVFTLSLAEGQDGTNIFEGTGDDLTAFDGMTVNTANDIQAGKTDTQTFGDITFTAAGDYKFVIDETTTTTAGGWTYDSKTVEVTVHVEDQNGALVITGIDNNNPEFINSYTPGSVSLSGDSALKVTKVVSGGTAASDFHFTLTFDAESSSGKAENIEGLNNETLTSTVSKDNLAEDGTETVSFGDLTFKAAGDYVFTVNEDEADGEIPDGWTYDNSDKTITVHVTDEGFDGQLDITVEGNNPTFYNTYYKPEDAKSVQDTNGNNIDGQMVGVDDELTYTIDWVNNAVDKNGVPVNADVVITDTVPAGTTLVAKSISEGGVEQDGTITWTFKNQTPGASGQVSFKVTVDEPANGNPTEDITNSADITIGDNGPQTSTVTNPVPSKTETTNPGSIGEGTVLTYQISFTNTDGDNASAEVVDTLTKGQGYNAGSATVQIGSNEAAPMEPTATTGDAAGGQTLTWNLTDLPDNTEVVITFKVTVTRDAGASVDNTATVNGHKTNTTITPYPSDDKKDVAFADEPETSINGQMVGVGDEIIYTIDWAAEEDGEVTVTDKVPAGTQLVKGDDAISDGGVYEDGTITWDLGEKQAGDKGTVTFTVIVTEDAVDADPITNKAEIYVGENDPKTTNEVTTDIPKKEVSDTTPDTGIQVGDTLTYTIEYRNDTDEPATVTVTDILPAGLTYTGVPEGQPVPEEVTNDDGRKVLTWTIKNVEPSSTASTVTFNTVVNENATTVKDPVTNKATVSVGDHDYDTNTTGGDVEVNTGDLTISKEIILTEGQGTEIDTDKEFTFTITLRGTNDQPLTGTYQYKIGDGDTQELDFNDEGQATLNLKHNESATVTGLPEGAKYTVTEADYTADGYTATSTENAEGSITEAGSEVQFTNTYNPSSVVIGNDTNAGITVQKTFTGRQWTEGDEFQFTISNISAPEGVTAPMPEGTTITISAEGAEAGINHGTFGSMTFGTVGTYTYEISEIDSSQTGIQYDGHKATVTVEVTDSGNGSLKADVTYDNTEAETESDKDVKGAAAFTNTYNPEEVVIGGDGDNGIKVQKTLKGRDWAEDESYSFTIKNTSAPDGMDQTDIPMPEETTIEVGKPSEGNVNNAVFGEMTFTQAGTYVYEITENAGNAEGMTYDDHTTTVTVAVFENQTEGTLWAQVLYDNSTALTENDQYVSDAAAFTNTQAAEAVFELNGTKVLEGRDFQEGDSFTFNVKAEDGAPMPDMIDEDGNITIQPTDGSSADISFGKITFTKAGEYIYHITEQSGNADGMTYDTASHDIIITVTDDNQGGLTAEITVGEDQLTWTNSWTFQSGDSFSLEGTKNMTGKELTDSQFTFRVEAQDGAPMGETLQANFNGAATDNEDGTWTAPITLLKNITYTSAGDYVYLITEVNDGQPGVTYDTTQYRVTVHVASNGDTNATIEKTAGSAEGEQEWTEAGAVVFNNSYKSTGTATLDGAANLAGTKTLTGRDWIGANTDTLMADSFTFLLAPGTVGTENAINDGTIVMPETMVAVQGGFSQGAAVPFNFGDITFNQAGEYVFTISEQQPGAEGFVGNTGGMTYDDHIYTITVSVKDNGKGGLTAEVTDTEGDSNWTNTYKAGPGEEPGSEVLSGSENLNVTKVIDGREWQEDDSFTFVLTGGDDATNAAINAEEPTVILPENAEGITIDSATENHQAAFGDITFTETGNYVFNISEQIPADDEKLGGMTYDETVRVIEVSVTDNLDGTLTAQVTRVSPEAGLTFTNTYQPGGSVTVEPVEGQIQLTKVLEGKAWDGDSFTFEITAKSGTAADGALIRPESGNIPMPEETSVTVNAPTGKTESGSDMAVFGFGPITYEAAGTYVYEVREAAGTNPGMTYSQNVATVTVTVTDNLHGGYAAAVSITGETFTNTYATSLDYNGEGGLNIIKNLANHDIGSGQFGFTVTPADSESAEKADLALGGNPVTAEAVTNSEGIASATIPVFSSMQFTQADSGKEYTYTISENQGDDAGYTYDGTTYTVVISVADDGNGILTVTTTVSGGADGEMTYTYDNTDSAYEPASVTFNNSYNATGELGGNGEVSIQASKELTNRDQVAGEFNFIVTDKAGNTAATGSNSADGSISFSPISYSKETMFRDAANGIAQKSSADGKDIFAYQYTVSEDTSNLPEGVAPVAASFQITVTVTDNNDGTLGIAVTYPEENGSLTFRNTYGASAEASVYVGGSKNLEVASGDNAPDIAGQYTFEISGSEGAPMPERTTATNDAAGNVSFGYITYTMENVFGDSGVTEETPEEDETEAENPEEGQTPETDGDVQQEETARTEGSPEENAESVAIPDEDASAQAVTEETPAAEENSSEVTGTTEPVTAQTGENSSEGLNAQRSKVYTYTITETGNVSGVTNDPEVTKTFMVTVTDNGDGTITASSSEIPGAQFSYTNTYSVTPLDPTSPTDGAVTITKELTGRDMTEGEFHFVMTDSQGQTVAEGTNGAEGSVTLSGVSFDTPGTYNYDIKEQIGDLGGVDYDRTVYKASAEVTDNGDGTLSVNWTVANTDGEAVDSIVFHNEYSYGDQGTDVNIGAVKVLDGRELKNGEFTFLLTDSNGELVSKAVNNENGSVQFATLTFTEPGTYTYTVSEEKGDMENITYDDTVYTVTITVTDSLKGYLEAAVDFGGEVPVFTNRYTAPEEPAPSQPEEPEKDEPDQNTTTNNTTNNTINNTTNNTTNKTTNTTINKTVNEKTTTTTAKRVKTGDETNAMIWIVLGGVAVLVFAGGVISVRRRKRNNK</sequence>
<dbReference type="Pfam" id="PF12892">
    <property type="entry name" value="FctA"/>
    <property type="match status" value="20"/>
</dbReference>
<keyword evidence="2" id="KW-0472">Membrane</keyword>
<accession>A0A9D1PAG7</accession>
<feature type="region of interest" description="Disordered" evidence="1">
    <location>
        <begin position="3713"/>
        <end position="3738"/>
    </location>
</feature>
<feature type="compositionally biased region" description="Polar residues" evidence="1">
    <location>
        <begin position="4254"/>
        <end position="4277"/>
    </location>
</feature>
<evidence type="ECO:0000256" key="2">
    <source>
        <dbReference type="SAM" id="Phobius"/>
    </source>
</evidence>
<dbReference type="InterPro" id="IPR001434">
    <property type="entry name" value="OmcB-like_DUF11"/>
</dbReference>
<dbReference type="SUPFAM" id="SSF53300">
    <property type="entry name" value="vWA-like"/>
    <property type="match status" value="1"/>
</dbReference>
<comment type="caution">
    <text evidence="4">The sequence shown here is derived from an EMBL/GenBank/DDBJ whole genome shotgun (WGS) entry which is preliminary data.</text>
</comment>
<feature type="compositionally biased region" description="Acidic residues" evidence="1">
    <location>
        <begin position="4187"/>
        <end position="4200"/>
    </location>
</feature>
<feature type="region of interest" description="Disordered" evidence="1">
    <location>
        <begin position="2278"/>
        <end position="2321"/>
    </location>
</feature>
<dbReference type="Pfam" id="PF00092">
    <property type="entry name" value="VWA"/>
    <property type="match status" value="1"/>
</dbReference>
<dbReference type="EMBL" id="DXIQ01000008">
    <property type="protein sequence ID" value="HIV37639.1"/>
    <property type="molecule type" value="Genomic_DNA"/>
</dbReference>
<dbReference type="Gene3D" id="2.60.40.1140">
    <property type="entry name" value="Collagen-binding surface protein Cna, B-type domain"/>
    <property type="match status" value="2"/>
</dbReference>
<proteinExistence type="predicted"/>
<dbReference type="InterPro" id="IPR055382">
    <property type="entry name" value="DUF7601"/>
</dbReference>
<dbReference type="InterPro" id="IPR002035">
    <property type="entry name" value="VWF_A"/>
</dbReference>
<dbReference type="SMART" id="SM00327">
    <property type="entry name" value="VWA"/>
    <property type="match status" value="1"/>
</dbReference>
<feature type="compositionally biased region" description="Polar residues" evidence="1">
    <location>
        <begin position="2298"/>
        <end position="2318"/>
    </location>
</feature>
<dbReference type="NCBIfam" id="TIGR01451">
    <property type="entry name" value="B_ant_repeat"/>
    <property type="match status" value="2"/>
</dbReference>
<reference evidence="4" key="1">
    <citation type="journal article" date="2021" name="PeerJ">
        <title>Extensive microbial diversity within the chicken gut microbiome revealed by metagenomics and culture.</title>
        <authorList>
            <person name="Gilroy R."/>
            <person name="Ravi A."/>
            <person name="Getino M."/>
            <person name="Pursley I."/>
            <person name="Horton D.L."/>
            <person name="Alikhan N.F."/>
            <person name="Baker D."/>
            <person name="Gharbi K."/>
            <person name="Hall N."/>
            <person name="Watson M."/>
            <person name="Adriaenssens E.M."/>
            <person name="Foster-Nyarko E."/>
            <person name="Jarju S."/>
            <person name="Secka A."/>
            <person name="Antonio M."/>
            <person name="Oren A."/>
            <person name="Chaudhuri R.R."/>
            <person name="La Ragione R."/>
            <person name="Hildebrand F."/>
            <person name="Pallen M.J."/>
        </authorList>
    </citation>
    <scope>NUCLEOTIDE SEQUENCE</scope>
    <source>
        <strain evidence="4">CHK195-9823</strain>
    </source>
</reference>
<feature type="region of interest" description="Disordered" evidence="1">
    <location>
        <begin position="517"/>
        <end position="539"/>
    </location>
</feature>
<dbReference type="InterPro" id="IPR038174">
    <property type="entry name" value="Strep_pil_link_sf"/>
</dbReference>
<dbReference type="NCBIfam" id="TIGR03786">
    <property type="entry name" value="strep_pil_rpt"/>
    <property type="match status" value="15"/>
</dbReference>
<dbReference type="InterPro" id="IPR047589">
    <property type="entry name" value="DUF11_rpt"/>
</dbReference>
<dbReference type="Proteomes" id="UP000886814">
    <property type="component" value="Unassembled WGS sequence"/>
</dbReference>
<dbReference type="InterPro" id="IPR022464">
    <property type="entry name" value="Strep_pil_isopept_link"/>
</dbReference>
<feature type="compositionally biased region" description="Acidic residues" evidence="1">
    <location>
        <begin position="4222"/>
        <end position="4237"/>
    </location>
</feature>
<feature type="transmembrane region" description="Helical" evidence="2">
    <location>
        <begin position="4649"/>
        <end position="4670"/>
    </location>
</feature>
<dbReference type="Gene3D" id="2.60.40.3050">
    <property type="match status" value="21"/>
</dbReference>
<evidence type="ECO:0000256" key="1">
    <source>
        <dbReference type="SAM" id="MobiDB-lite"/>
    </source>
</evidence>
<keyword evidence="2" id="KW-0812">Transmembrane</keyword>
<dbReference type="PROSITE" id="PS50234">
    <property type="entry name" value="VWFA"/>
    <property type="match status" value="1"/>
</dbReference>
<gene>
    <name evidence="4" type="ORF">H9747_01345</name>
</gene>
<feature type="compositionally biased region" description="Low complexity" evidence="1">
    <location>
        <begin position="4597"/>
        <end position="4631"/>
    </location>
</feature>
<evidence type="ECO:0000313" key="5">
    <source>
        <dbReference type="Proteomes" id="UP000886814"/>
    </source>
</evidence>
<dbReference type="Gene3D" id="3.40.50.410">
    <property type="entry name" value="von Willebrand factor, type A domain"/>
    <property type="match status" value="1"/>
</dbReference>
<name>A0A9D1PAG7_9FIRM</name>
<evidence type="ECO:0000259" key="3">
    <source>
        <dbReference type="PROSITE" id="PS50234"/>
    </source>
</evidence>
<feature type="compositionally biased region" description="Polar residues" evidence="1">
    <location>
        <begin position="3728"/>
        <end position="3738"/>
    </location>
</feature>
<keyword evidence="2" id="KW-1133">Transmembrane helix</keyword>
<organism evidence="4 5">
    <name type="scientific">Candidatus Blautia stercorigallinarum</name>
    <dbReference type="NCBI Taxonomy" id="2838501"/>
    <lineage>
        <taxon>Bacteria</taxon>
        <taxon>Bacillati</taxon>
        <taxon>Bacillota</taxon>
        <taxon>Clostridia</taxon>
        <taxon>Lachnospirales</taxon>
        <taxon>Lachnospiraceae</taxon>
        <taxon>Blautia</taxon>
    </lineage>
</organism>
<dbReference type="Gene3D" id="2.60.40.740">
    <property type="match status" value="3"/>
</dbReference>
<feature type="region of interest" description="Disordered" evidence="1">
    <location>
        <begin position="4577"/>
        <end position="4631"/>
    </location>
</feature>
<protein>
    <submittedName>
        <fullName evidence="4">DUF11 domain-containing protein</fullName>
    </submittedName>
</protein>
<feature type="region of interest" description="Disordered" evidence="1">
    <location>
        <begin position="4182"/>
        <end position="4277"/>
    </location>
</feature>
<dbReference type="InterPro" id="IPR036465">
    <property type="entry name" value="vWFA_dom_sf"/>
</dbReference>
<feature type="domain" description="VWFA" evidence="3">
    <location>
        <begin position="181"/>
        <end position="514"/>
    </location>
</feature>
<evidence type="ECO:0000313" key="4">
    <source>
        <dbReference type="EMBL" id="HIV37639.1"/>
    </source>
</evidence>
<dbReference type="Pfam" id="PF01345">
    <property type="entry name" value="DUF11"/>
    <property type="match status" value="3"/>
</dbReference>
<reference evidence="4" key="2">
    <citation type="submission" date="2021-04" db="EMBL/GenBank/DDBJ databases">
        <authorList>
            <person name="Gilroy R."/>
        </authorList>
    </citation>
    <scope>NUCLEOTIDE SEQUENCE</scope>
    <source>
        <strain evidence="4">CHK195-9823</strain>
    </source>
</reference>
<dbReference type="Pfam" id="PF24547">
    <property type="entry name" value="DUF7601"/>
    <property type="match status" value="2"/>
</dbReference>